<name>A0A9I9EIC3_CUCME</name>
<protein>
    <submittedName>
        <fullName evidence="2">Uncharacterized protein</fullName>
    </submittedName>
</protein>
<reference evidence="2" key="1">
    <citation type="submission" date="2023-03" db="UniProtKB">
        <authorList>
            <consortium name="EnsemblPlants"/>
        </authorList>
    </citation>
    <scope>IDENTIFICATION</scope>
</reference>
<accession>A0A9I9EIC3</accession>
<dbReference type="AlphaFoldDB" id="A0A9I9EIC3"/>
<dbReference type="EnsemblPlants" id="MELO3C033856.2.1">
    <property type="protein sequence ID" value="MELO3C033856.2.1"/>
    <property type="gene ID" value="MELO3C033856.2"/>
</dbReference>
<evidence type="ECO:0000256" key="1">
    <source>
        <dbReference type="SAM" id="MobiDB-lite"/>
    </source>
</evidence>
<evidence type="ECO:0000313" key="2">
    <source>
        <dbReference type="EnsemblPlants" id="MELO3C033856.2.1"/>
    </source>
</evidence>
<proteinExistence type="predicted"/>
<feature type="region of interest" description="Disordered" evidence="1">
    <location>
        <begin position="39"/>
        <end position="97"/>
    </location>
</feature>
<sequence length="118" mass="13415">MKLATIRLLPVQRVLLVVSPRSSHENRSSLFHFASRAVQRKGRGNGKLASDKNGLCYNSSDYGYNDGSNTSIPQLSGERDEDSNSPLSYLHSSKHPHWRKHDLIQDILLLDFNHVRNF</sequence>
<organism evidence="2">
    <name type="scientific">Cucumis melo</name>
    <name type="common">Muskmelon</name>
    <dbReference type="NCBI Taxonomy" id="3656"/>
    <lineage>
        <taxon>Eukaryota</taxon>
        <taxon>Viridiplantae</taxon>
        <taxon>Streptophyta</taxon>
        <taxon>Embryophyta</taxon>
        <taxon>Tracheophyta</taxon>
        <taxon>Spermatophyta</taxon>
        <taxon>Magnoliopsida</taxon>
        <taxon>eudicotyledons</taxon>
        <taxon>Gunneridae</taxon>
        <taxon>Pentapetalae</taxon>
        <taxon>rosids</taxon>
        <taxon>fabids</taxon>
        <taxon>Cucurbitales</taxon>
        <taxon>Cucurbitaceae</taxon>
        <taxon>Benincaseae</taxon>
        <taxon>Cucumis</taxon>
    </lineage>
</organism>
<feature type="compositionally biased region" description="Polar residues" evidence="1">
    <location>
        <begin position="56"/>
        <end position="74"/>
    </location>
</feature>
<dbReference type="Gramene" id="MELO3C033856.2.1">
    <property type="protein sequence ID" value="MELO3C033856.2.1"/>
    <property type="gene ID" value="MELO3C033856.2"/>
</dbReference>